<proteinExistence type="predicted"/>
<reference evidence="1 2" key="1">
    <citation type="submission" date="2021-01" db="EMBL/GenBank/DDBJ databases">
        <title>Genomic Encyclopedia of Type Strains, Phase IV (KMG-IV): sequencing the most valuable type-strain genomes for metagenomic binning, comparative biology and taxonomic classification.</title>
        <authorList>
            <person name="Goeker M."/>
        </authorList>
    </citation>
    <scope>NUCLEOTIDE SEQUENCE [LARGE SCALE GENOMIC DNA]</scope>
    <source>
        <strain evidence="1 2">DSM 23711</strain>
    </source>
</reference>
<dbReference type="Proteomes" id="UP001296943">
    <property type="component" value="Unassembled WGS sequence"/>
</dbReference>
<dbReference type="PANTHER" id="PTHR39961">
    <property type="entry name" value="HYPOTHETICAL CYTOSOLIC PROTEIN"/>
    <property type="match status" value="1"/>
</dbReference>
<organism evidence="1 2">
    <name type="scientific">Aquibacillus albus</name>
    <dbReference type="NCBI Taxonomy" id="1168171"/>
    <lineage>
        <taxon>Bacteria</taxon>
        <taxon>Bacillati</taxon>
        <taxon>Bacillota</taxon>
        <taxon>Bacilli</taxon>
        <taxon>Bacillales</taxon>
        <taxon>Bacillaceae</taxon>
        <taxon>Aquibacillus</taxon>
    </lineage>
</organism>
<name>A0ABS2MWY0_9BACI</name>
<gene>
    <name evidence="1" type="ORF">JOC48_000870</name>
</gene>
<sequence length="153" mass="17433">MKQEPNANYRLIVGTDSQVYQKHTVFVTGIVIFREGKGAWGCIMPVKIKRKYDNLHEKISMETSLTEQVAFLFNDERKNQLIDIVLPYLYRGSSFAMEGHIDVGLGKKSLSRFLAGEMMARIQSIGLEPVVKPESFVASGYANRFTKHPEKYI</sequence>
<dbReference type="Pfam" id="PF04308">
    <property type="entry name" value="RNaseH_like"/>
    <property type="match status" value="1"/>
</dbReference>
<evidence type="ECO:0000313" key="2">
    <source>
        <dbReference type="Proteomes" id="UP001296943"/>
    </source>
</evidence>
<comment type="caution">
    <text evidence="1">The sequence shown here is derived from an EMBL/GenBank/DDBJ whole genome shotgun (WGS) entry which is preliminary data.</text>
</comment>
<protein>
    <submittedName>
        <fullName evidence="1">RNase H-related nuclease YkuK (DUF458 family)</fullName>
    </submittedName>
</protein>
<dbReference type="InterPro" id="IPR007405">
    <property type="entry name" value="Phage_KVP40_Orf299"/>
</dbReference>
<dbReference type="PANTHER" id="PTHR39961:SF1">
    <property type="entry name" value="DUF458 DOMAIN-CONTAINING PROTEIN"/>
    <property type="match status" value="1"/>
</dbReference>
<keyword evidence="2" id="KW-1185">Reference proteome</keyword>
<accession>A0ABS2MWY0</accession>
<dbReference type="EMBL" id="JAFBDR010000003">
    <property type="protein sequence ID" value="MBM7570392.1"/>
    <property type="molecule type" value="Genomic_DNA"/>
</dbReference>
<evidence type="ECO:0000313" key="1">
    <source>
        <dbReference type="EMBL" id="MBM7570392.1"/>
    </source>
</evidence>